<organism evidence="2 3">
    <name type="scientific">marine gamma proteobacterium HTCC2143</name>
    <dbReference type="NCBI Taxonomy" id="247633"/>
    <lineage>
        <taxon>Bacteria</taxon>
        <taxon>Pseudomonadati</taxon>
        <taxon>Pseudomonadota</taxon>
        <taxon>Gammaproteobacteria</taxon>
        <taxon>Cellvibrionales</taxon>
        <taxon>Spongiibacteraceae</taxon>
        <taxon>BD1-7 clade</taxon>
    </lineage>
</organism>
<feature type="transmembrane region" description="Helical" evidence="1">
    <location>
        <begin position="21"/>
        <end position="42"/>
    </location>
</feature>
<evidence type="ECO:0000256" key="1">
    <source>
        <dbReference type="SAM" id="Phobius"/>
    </source>
</evidence>
<dbReference type="STRING" id="247633.GP2143_09892"/>
<feature type="transmembrane region" description="Helical" evidence="1">
    <location>
        <begin position="244"/>
        <end position="264"/>
    </location>
</feature>
<feature type="transmembrane region" description="Helical" evidence="1">
    <location>
        <begin position="126"/>
        <end position="147"/>
    </location>
</feature>
<accession>A0YDL5</accession>
<evidence type="ECO:0000313" key="2">
    <source>
        <dbReference type="EMBL" id="EAW30899.1"/>
    </source>
</evidence>
<dbReference type="EMBL" id="AAVT01000005">
    <property type="protein sequence ID" value="EAW30899.1"/>
    <property type="molecule type" value="Genomic_DNA"/>
</dbReference>
<feature type="transmembrane region" description="Helical" evidence="1">
    <location>
        <begin position="89"/>
        <end position="114"/>
    </location>
</feature>
<dbReference type="eggNOG" id="ENOG502ZC42">
    <property type="taxonomic scope" value="Bacteria"/>
</dbReference>
<name>A0YDL5_9GAMM</name>
<keyword evidence="1" id="KW-0472">Membrane</keyword>
<dbReference type="AlphaFoldDB" id="A0YDL5"/>
<feature type="transmembrane region" description="Helical" evidence="1">
    <location>
        <begin position="213"/>
        <end position="232"/>
    </location>
</feature>
<protein>
    <submittedName>
        <fullName evidence="2">Uncharacterized protein</fullName>
    </submittedName>
</protein>
<reference evidence="2 3" key="1">
    <citation type="journal article" date="2010" name="J. Bacteriol.">
        <title>Genome sequence of the oligotrophic marine Gammaproteobacterium HTCC2143, isolated from the Oregon Coast.</title>
        <authorList>
            <person name="Oh H.M."/>
            <person name="Kang I."/>
            <person name="Ferriera S."/>
            <person name="Giovannoni S.J."/>
            <person name="Cho J.C."/>
        </authorList>
    </citation>
    <scope>NUCLEOTIDE SEQUENCE [LARGE SCALE GENOMIC DNA]</scope>
    <source>
        <strain evidence="2 3">HTCC2143</strain>
    </source>
</reference>
<comment type="caution">
    <text evidence="2">The sequence shown here is derived from an EMBL/GenBank/DDBJ whole genome shotgun (WGS) entry which is preliminary data.</text>
</comment>
<sequence>MKAESNLNWPTLGELKDSQPLWYYAAGFNFAVLAFCLVAGIFDERTLNGVSVWSKPVKFGLSIGLYFITLVWFATFLSRETLTGTAGKTLVAIPLVAGVTEMVYIAIMASLGQASHFNLSSGFTSIMYSLMGVGAAAMVLVLPWLGYLIARQNPMTNPLILAIVAGLCVTCVLGGGFGSYLGGQDGHWVNASRTDASGVWLFNWATDGGDLRVAHFFGMHAMHAFPIFALLLPNNWGQPTKLLLLSGFMAVYTAFSVATFIQALNGQAFLPG</sequence>
<evidence type="ECO:0000313" key="3">
    <source>
        <dbReference type="Proteomes" id="UP000004931"/>
    </source>
</evidence>
<dbReference type="Proteomes" id="UP000004931">
    <property type="component" value="Unassembled WGS sequence"/>
</dbReference>
<proteinExistence type="predicted"/>
<keyword evidence="1" id="KW-1133">Transmembrane helix</keyword>
<feature type="transmembrane region" description="Helical" evidence="1">
    <location>
        <begin position="57"/>
        <end position="77"/>
    </location>
</feature>
<keyword evidence="3" id="KW-1185">Reference proteome</keyword>
<keyword evidence="1" id="KW-0812">Transmembrane</keyword>
<dbReference type="OrthoDB" id="343560at2"/>
<gene>
    <name evidence="2" type="ORF">GP2143_09892</name>
</gene>
<feature type="transmembrane region" description="Helical" evidence="1">
    <location>
        <begin position="159"/>
        <end position="181"/>
    </location>
</feature>